<dbReference type="Pfam" id="PF23764">
    <property type="entry name" value="Beta-barrel_GLAA-B_II"/>
    <property type="match status" value="1"/>
</dbReference>
<dbReference type="InterPro" id="IPR013222">
    <property type="entry name" value="Glyco_hyd_98_carb-bd"/>
</dbReference>
<evidence type="ECO:0000256" key="1">
    <source>
        <dbReference type="ARBA" id="ARBA00001255"/>
    </source>
</evidence>
<evidence type="ECO:0000256" key="3">
    <source>
        <dbReference type="ARBA" id="ARBA00022729"/>
    </source>
</evidence>
<dbReference type="InterPro" id="IPR012334">
    <property type="entry name" value="Pectin_lyas_fold"/>
</dbReference>
<evidence type="ECO:0000256" key="5">
    <source>
        <dbReference type="ARBA" id="ARBA00022801"/>
    </source>
</evidence>
<keyword evidence="5" id="KW-0378">Hydrolase</keyword>
<comment type="catalytic activity">
    <reaction evidence="2">
        <text>Hydrolysis of terminal, non-reducing branched (1-&gt;3)-alpha-D-galactosidic residues, producing free D-galactose.</text>
        <dbReference type="EC" id="3.2.1.n1"/>
    </reaction>
</comment>
<dbReference type="Pfam" id="PF08305">
    <property type="entry name" value="NPCBM"/>
    <property type="match status" value="1"/>
</dbReference>
<evidence type="ECO:0000256" key="2">
    <source>
        <dbReference type="ARBA" id="ARBA00001271"/>
    </source>
</evidence>
<dbReference type="Gene3D" id="2.60.120.1060">
    <property type="entry name" value="NPCBM/NEW2 domain"/>
    <property type="match status" value="1"/>
</dbReference>
<dbReference type="EMBL" id="LT629973">
    <property type="protein sequence ID" value="SEI01258.1"/>
    <property type="molecule type" value="Genomic_DNA"/>
</dbReference>
<dbReference type="KEGG" id="agl:PYTT_2554"/>
<dbReference type="Pfam" id="PF23763">
    <property type="entry name" value="Beta-barrel_GLAA-B_I"/>
    <property type="match status" value="1"/>
</dbReference>
<proteinExistence type="predicted"/>
<feature type="signal peptide" evidence="7">
    <location>
        <begin position="1"/>
        <end position="16"/>
    </location>
</feature>
<protein>
    <submittedName>
        <fullName evidence="9">Pectin lyase fold/virulence factor</fullName>
    </submittedName>
</protein>
<dbReference type="InterPro" id="IPR056441">
    <property type="entry name" value="Beta-barrel_GLAA-B_II"/>
</dbReference>
<dbReference type="SMART" id="SM00776">
    <property type="entry name" value="NPCBM"/>
    <property type="match status" value="1"/>
</dbReference>
<keyword evidence="6" id="KW-0326">Glycosidase</keyword>
<dbReference type="RefSeq" id="WP_083076638.1">
    <property type="nucleotide sequence ID" value="NZ_LIGX01000020.1"/>
</dbReference>
<dbReference type="Gene3D" id="2.160.20.10">
    <property type="entry name" value="Single-stranded right-handed beta-helix, Pectin lyase-like"/>
    <property type="match status" value="2"/>
</dbReference>
<evidence type="ECO:0000313" key="10">
    <source>
        <dbReference type="Proteomes" id="UP000176204"/>
    </source>
</evidence>
<evidence type="ECO:0000313" key="9">
    <source>
        <dbReference type="EMBL" id="SEI01258.1"/>
    </source>
</evidence>
<sequence>MIRFLLLCGCSLQANAAVQETQLDSLPGTAMTCGWEGRPVRPGKSVSGEAMRIGGRTFERGLGTHAPSAGTLKLDGKAGRFLAEVGVDASQAKGTVRFRVKGNGKTLFESGILKGGDEPVSVDVPLQGVRRLELEVDDGGDGRDFDHANWGNARLVYDGAVPVWMNPGESSNDETVYPAASRRTLSKGNTVRYIDPQRGDDRASGLSSGKAWKSMAPANALTLAPGDTLVIAPGTHDYSLIASGCGTEKDNITLRFLPGRHVFAYGNLATDKLHISNTNDRPYQPKSIALRLDGMKNVRLEGKGAEILLAGKSIYMMADGCDGVTLEGLTFDYLHPTVCEFKVESIDGQTMDISIAPDYGYELNDGKLTWKGPGWQFPLGGYMKVFDPEQGVFSGSFSPNGTRIEELSPGRLRVHYLSGSPTLKPGQVVQNRDITRDCVGFLQRNSRNLKWKDCSIHAIHGMGVVSQFCENLSFDRLNVAPRKGSPRTNVTWADILHFSGCKGRISVRDCFLSAAHDDAINVHGTHLRIVQQPAPNKVVVQFMHPQTFGIDGFHPGDEVEFIRGDSLVSFGSNKVQKVDRLDDRKMALTLQKPAPSGIRPTDALENVTWTPSVHVSGTTVRHIPTRGFLLTTRRPVVVENCRFIRTGMPGILVEDDASGWYESGMVKDMTIRGNTFVECAEPVIHINPHATKSEGPVHSNIRIENNRFELKGGTAVRSHHADKVTVKGNTYIRQGKPSAEKDCVRIDS</sequence>
<dbReference type="Pfam" id="PF13229">
    <property type="entry name" value="Beta_helix"/>
    <property type="match status" value="1"/>
</dbReference>
<evidence type="ECO:0000256" key="7">
    <source>
        <dbReference type="SAM" id="SignalP"/>
    </source>
</evidence>
<gene>
    <name evidence="9" type="ORF">PYTT_2554</name>
</gene>
<dbReference type="Proteomes" id="UP000176204">
    <property type="component" value="Chromosome I"/>
</dbReference>
<keyword evidence="3 7" id="KW-0732">Signal</keyword>
<evidence type="ECO:0000259" key="8">
    <source>
        <dbReference type="SMART" id="SM00776"/>
    </source>
</evidence>
<dbReference type="InterPro" id="IPR006626">
    <property type="entry name" value="PbH1"/>
</dbReference>
<dbReference type="OrthoDB" id="9807299at2"/>
<dbReference type="GO" id="GO:0004557">
    <property type="term" value="F:alpha-galactosidase activity"/>
    <property type="evidence" value="ECO:0007669"/>
    <property type="project" value="UniProtKB-EC"/>
</dbReference>
<evidence type="ECO:0000256" key="6">
    <source>
        <dbReference type="ARBA" id="ARBA00023295"/>
    </source>
</evidence>
<keyword evidence="9" id="KW-0456">Lyase</keyword>
<dbReference type="AlphaFoldDB" id="A0A1H6MHY7"/>
<organism evidence="9 10">
    <name type="scientific">Akkermansia glycaniphila</name>
    <dbReference type="NCBI Taxonomy" id="1679444"/>
    <lineage>
        <taxon>Bacteria</taxon>
        <taxon>Pseudomonadati</taxon>
        <taxon>Verrucomicrobiota</taxon>
        <taxon>Verrucomicrobiia</taxon>
        <taxon>Verrucomicrobiales</taxon>
        <taxon>Akkermansiaceae</taxon>
        <taxon>Akkermansia</taxon>
    </lineage>
</organism>
<dbReference type="InterPro" id="IPR008979">
    <property type="entry name" value="Galactose-bd-like_sf"/>
</dbReference>
<feature type="chain" id="PRO_5009604598" evidence="7">
    <location>
        <begin position="17"/>
        <end position="748"/>
    </location>
</feature>
<dbReference type="STRING" id="1679444.PYTT_2554"/>
<dbReference type="SMART" id="SM00710">
    <property type="entry name" value="PbH1"/>
    <property type="match status" value="5"/>
</dbReference>
<dbReference type="GO" id="GO:0016829">
    <property type="term" value="F:lyase activity"/>
    <property type="evidence" value="ECO:0007669"/>
    <property type="project" value="UniProtKB-KW"/>
</dbReference>
<dbReference type="InterPro" id="IPR039448">
    <property type="entry name" value="Beta_helix"/>
</dbReference>
<dbReference type="SUPFAM" id="SSF49785">
    <property type="entry name" value="Galactose-binding domain-like"/>
    <property type="match status" value="1"/>
</dbReference>
<dbReference type="InterPro" id="IPR011050">
    <property type="entry name" value="Pectin_lyase_fold/virulence"/>
</dbReference>
<evidence type="ECO:0000256" key="4">
    <source>
        <dbReference type="ARBA" id="ARBA00022737"/>
    </source>
</evidence>
<dbReference type="InterPro" id="IPR057275">
    <property type="entry name" value="Beta-barrel_GLAA-B_I"/>
</dbReference>
<name>A0A1H6MHY7_9BACT</name>
<accession>A0A1H6MHY7</accession>
<comment type="catalytic activity">
    <reaction evidence="1">
        <text>Hydrolysis of terminal, non-reducing alpha-D-galactose residues in alpha-D-galactosides, including galactose oligosaccharides, galactomannans and galactolipids.</text>
        <dbReference type="EC" id="3.2.1.22"/>
    </reaction>
</comment>
<keyword evidence="10" id="KW-1185">Reference proteome</keyword>
<dbReference type="SUPFAM" id="SSF51126">
    <property type="entry name" value="Pectin lyase-like"/>
    <property type="match status" value="1"/>
</dbReference>
<feature type="domain" description="Glycosyl hydrolase family 98 putative carbohydrate-binding module" evidence="8">
    <location>
        <begin position="17"/>
        <end position="157"/>
    </location>
</feature>
<reference evidence="10" key="1">
    <citation type="submission" date="2016-09" db="EMBL/GenBank/DDBJ databases">
        <authorList>
            <person name="Koehorst J."/>
        </authorList>
    </citation>
    <scope>NUCLEOTIDE SEQUENCE [LARGE SCALE GENOMIC DNA]</scope>
</reference>
<dbReference type="InterPro" id="IPR038637">
    <property type="entry name" value="NPCBM_sf"/>
</dbReference>
<keyword evidence="4" id="KW-0677">Repeat</keyword>